<protein>
    <recommendedName>
        <fullName evidence="3">3-hydroxyisobutyrate dehydrogenase-like NAD-binding domain-containing protein</fullName>
    </recommendedName>
</protein>
<dbReference type="OrthoDB" id="9786703at2"/>
<evidence type="ECO:0000256" key="1">
    <source>
        <dbReference type="ARBA" id="ARBA00023002"/>
    </source>
</evidence>
<evidence type="ECO:0000256" key="2">
    <source>
        <dbReference type="ARBA" id="ARBA00023027"/>
    </source>
</evidence>
<accession>A0A559K4P7</accession>
<dbReference type="PANTHER" id="PTHR22981">
    <property type="entry name" value="3-HYDROXYISOBUTYRATE DEHYDROGENASE-RELATED"/>
    <property type="match status" value="1"/>
</dbReference>
<dbReference type="Gene3D" id="1.10.1040.10">
    <property type="entry name" value="N-(1-d-carboxylethyl)-l-norvaline Dehydrogenase, domain 2"/>
    <property type="match status" value="1"/>
</dbReference>
<dbReference type="AlphaFoldDB" id="A0A559K4P7"/>
<name>A0A559K4P7_9BACL</name>
<organism evidence="4 5">
    <name type="scientific">Paenibacillus cremeus</name>
    <dbReference type="NCBI Taxonomy" id="2163881"/>
    <lineage>
        <taxon>Bacteria</taxon>
        <taxon>Bacillati</taxon>
        <taxon>Bacillota</taxon>
        <taxon>Bacilli</taxon>
        <taxon>Bacillales</taxon>
        <taxon>Paenibacillaceae</taxon>
        <taxon>Paenibacillus</taxon>
    </lineage>
</organism>
<feature type="domain" description="3-hydroxyisobutyrate dehydrogenase-like NAD-binding" evidence="3">
    <location>
        <begin position="19"/>
        <end position="130"/>
    </location>
</feature>
<proteinExistence type="predicted"/>
<dbReference type="SUPFAM" id="SSF48179">
    <property type="entry name" value="6-phosphogluconate dehydrogenase C-terminal domain-like"/>
    <property type="match status" value="1"/>
</dbReference>
<evidence type="ECO:0000259" key="3">
    <source>
        <dbReference type="Pfam" id="PF14833"/>
    </source>
</evidence>
<dbReference type="PANTHER" id="PTHR22981:SF7">
    <property type="entry name" value="3-HYDROXYISOBUTYRATE DEHYDROGENASE, MITOCHONDRIAL"/>
    <property type="match status" value="1"/>
</dbReference>
<comment type="caution">
    <text evidence="4">The sequence shown here is derived from an EMBL/GenBank/DDBJ whole genome shotgun (WGS) entry which is preliminary data.</text>
</comment>
<dbReference type="GO" id="GO:0051287">
    <property type="term" value="F:NAD binding"/>
    <property type="evidence" value="ECO:0007669"/>
    <property type="project" value="InterPro"/>
</dbReference>
<reference evidence="4 5" key="1">
    <citation type="submission" date="2019-07" db="EMBL/GenBank/DDBJ databases">
        <authorList>
            <person name="Kim J."/>
        </authorList>
    </citation>
    <scope>NUCLEOTIDE SEQUENCE [LARGE SCALE GENOMIC DNA]</scope>
    <source>
        <strain evidence="4 5">JC52</strain>
    </source>
</reference>
<dbReference type="GO" id="GO:0016616">
    <property type="term" value="F:oxidoreductase activity, acting on the CH-OH group of donors, NAD or NADP as acceptor"/>
    <property type="evidence" value="ECO:0007669"/>
    <property type="project" value="TreeGrafter"/>
</dbReference>
<dbReference type="EMBL" id="VNJI01000043">
    <property type="protein sequence ID" value="TVY07112.1"/>
    <property type="molecule type" value="Genomic_DNA"/>
</dbReference>
<dbReference type="Pfam" id="PF14833">
    <property type="entry name" value="NAD_binding_11"/>
    <property type="match status" value="1"/>
</dbReference>
<dbReference type="RefSeq" id="WP_144852596.1">
    <property type="nucleotide sequence ID" value="NZ_VNJI01000043.1"/>
</dbReference>
<gene>
    <name evidence="4" type="ORF">FPZ49_25930</name>
</gene>
<keyword evidence="2" id="KW-0520">NAD</keyword>
<dbReference type="InterPro" id="IPR008927">
    <property type="entry name" value="6-PGluconate_DH-like_C_sf"/>
</dbReference>
<keyword evidence="5" id="KW-1185">Reference proteome</keyword>
<keyword evidence="1" id="KW-0560">Oxidoreductase</keyword>
<sequence length="152" mass="16177">MPKILETIGKGIVYCGANGLGLAAKMANNLITSAQSVAISEAMTLAIKAGIDPDALYEVLKGATANSFTLNSKVPAFLRDDYNPGFKLSLMCKDLNIITSVAKKLGSPTMVGGLVEQIFHMCKEEHGEKDSGAVSLFYQQQAGVSFKSRSEK</sequence>
<dbReference type="InterPro" id="IPR013328">
    <property type="entry name" value="6PGD_dom2"/>
</dbReference>
<dbReference type="InterPro" id="IPR029154">
    <property type="entry name" value="HIBADH-like_NADP-bd"/>
</dbReference>
<evidence type="ECO:0000313" key="5">
    <source>
        <dbReference type="Proteomes" id="UP000317036"/>
    </source>
</evidence>
<evidence type="ECO:0000313" key="4">
    <source>
        <dbReference type="EMBL" id="TVY07112.1"/>
    </source>
</evidence>
<dbReference type="Proteomes" id="UP000317036">
    <property type="component" value="Unassembled WGS sequence"/>
</dbReference>